<evidence type="ECO:0000313" key="3">
    <source>
        <dbReference type="Proteomes" id="UP000280346"/>
    </source>
</evidence>
<feature type="region of interest" description="Disordered" evidence="1">
    <location>
        <begin position="1"/>
        <end position="24"/>
    </location>
</feature>
<keyword evidence="3" id="KW-1185">Reference proteome</keyword>
<proteinExistence type="predicted"/>
<dbReference type="EMBL" id="RZIJ01000015">
    <property type="protein sequence ID" value="RUQ68137.1"/>
    <property type="molecule type" value="Genomic_DNA"/>
</dbReference>
<evidence type="ECO:0000313" key="2">
    <source>
        <dbReference type="EMBL" id="RUQ68137.1"/>
    </source>
</evidence>
<dbReference type="AlphaFoldDB" id="A0A433J5X9"/>
<comment type="caution">
    <text evidence="2">The sequence shown here is derived from an EMBL/GenBank/DDBJ whole genome shotgun (WGS) entry which is preliminary data.</text>
</comment>
<gene>
    <name evidence="2" type="ORF">EJ913_18685</name>
</gene>
<organism evidence="2 3">
    <name type="scientific">Azospirillum doebereinerae</name>
    <dbReference type="NCBI Taxonomy" id="92933"/>
    <lineage>
        <taxon>Bacteria</taxon>
        <taxon>Pseudomonadati</taxon>
        <taxon>Pseudomonadota</taxon>
        <taxon>Alphaproteobacteria</taxon>
        <taxon>Rhodospirillales</taxon>
        <taxon>Azospirillaceae</taxon>
        <taxon>Azospirillum</taxon>
    </lineage>
</organism>
<dbReference type="Proteomes" id="UP000280346">
    <property type="component" value="Unassembled WGS sequence"/>
</dbReference>
<dbReference type="RefSeq" id="WP_127000619.1">
    <property type="nucleotide sequence ID" value="NZ_CP173193.1"/>
</dbReference>
<dbReference type="OrthoDB" id="7304460at2"/>
<protein>
    <submittedName>
        <fullName evidence="2">Uncharacterized protein</fullName>
    </submittedName>
</protein>
<evidence type="ECO:0000256" key="1">
    <source>
        <dbReference type="SAM" id="MobiDB-lite"/>
    </source>
</evidence>
<reference evidence="2 3" key="1">
    <citation type="submission" date="2018-12" db="EMBL/GenBank/DDBJ databases">
        <authorList>
            <person name="Yang Y."/>
        </authorList>
    </citation>
    <scope>NUCLEOTIDE SEQUENCE [LARGE SCALE GENOMIC DNA]</scope>
    <source>
        <strain evidence="2 3">GSF71</strain>
    </source>
</reference>
<accession>A0A433J5X9</accession>
<name>A0A433J5X9_9PROT</name>
<feature type="compositionally biased region" description="Basic and acidic residues" evidence="1">
    <location>
        <begin position="1"/>
        <end position="16"/>
    </location>
</feature>
<sequence>MTELAEDLHPLNDNRRQGGAFPPVRPEIQETLTEAGFRPMEVGEGRLAWYRRGEDGGHALVSHHSGLDGDPATTDWIVGQYGERGGYVEVGGLSLSRALVGADTLPVPVRPDGSLVEALYPSLQQALDDLG</sequence>